<name>A0A1M4Y636_9HYPH</name>
<gene>
    <name evidence="1" type="ORF">SAMN02745157_1437</name>
</gene>
<dbReference type="STRING" id="1122133.SAMN02745157_1437"/>
<dbReference type="RefSeq" id="WP_073051977.1">
    <property type="nucleotide sequence ID" value="NZ_FQUP01000001.1"/>
</dbReference>
<dbReference type="EMBL" id="FQUP01000001">
    <property type="protein sequence ID" value="SHF01274.1"/>
    <property type="molecule type" value="Genomic_DNA"/>
</dbReference>
<keyword evidence="2" id="KW-1185">Reference proteome</keyword>
<organism evidence="1 2">
    <name type="scientific">Kaistia soli DSM 19436</name>
    <dbReference type="NCBI Taxonomy" id="1122133"/>
    <lineage>
        <taxon>Bacteria</taxon>
        <taxon>Pseudomonadati</taxon>
        <taxon>Pseudomonadota</taxon>
        <taxon>Alphaproteobacteria</taxon>
        <taxon>Hyphomicrobiales</taxon>
        <taxon>Kaistiaceae</taxon>
        <taxon>Kaistia</taxon>
    </lineage>
</organism>
<proteinExistence type="predicted"/>
<evidence type="ECO:0000313" key="2">
    <source>
        <dbReference type="Proteomes" id="UP000184485"/>
    </source>
</evidence>
<dbReference type="AlphaFoldDB" id="A0A1M4Y636"/>
<protein>
    <submittedName>
        <fullName evidence="1">Uncharacterized protein</fullName>
    </submittedName>
</protein>
<accession>A0A1M4Y636</accession>
<evidence type="ECO:0000313" key="1">
    <source>
        <dbReference type="EMBL" id="SHF01274.1"/>
    </source>
</evidence>
<reference evidence="1 2" key="1">
    <citation type="submission" date="2016-11" db="EMBL/GenBank/DDBJ databases">
        <authorList>
            <person name="Jaros S."/>
            <person name="Januszkiewicz K."/>
            <person name="Wedrychowicz H."/>
        </authorList>
    </citation>
    <scope>NUCLEOTIDE SEQUENCE [LARGE SCALE GENOMIC DNA]</scope>
    <source>
        <strain evidence="1 2">DSM 19436</strain>
    </source>
</reference>
<dbReference type="Proteomes" id="UP000184485">
    <property type="component" value="Unassembled WGS sequence"/>
</dbReference>
<sequence>MSAIRRLDNHSIMDVALSLLATLRTEIERRDATEADAFSAISILTVSMFAAMEDSNGFDRRDTAALLDTFTLDLVNLLAARPVRP</sequence>